<evidence type="ECO:0000259" key="1">
    <source>
        <dbReference type="Pfam" id="PF01609"/>
    </source>
</evidence>
<organism evidence="3 4">
    <name type="scientific">Skermanella aerolata</name>
    <dbReference type="NCBI Taxonomy" id="393310"/>
    <lineage>
        <taxon>Bacteria</taxon>
        <taxon>Pseudomonadati</taxon>
        <taxon>Pseudomonadota</taxon>
        <taxon>Alphaproteobacteria</taxon>
        <taxon>Rhodospirillales</taxon>
        <taxon>Azospirillaceae</taxon>
        <taxon>Skermanella</taxon>
    </lineage>
</organism>
<proteinExistence type="predicted"/>
<dbReference type="GO" id="GO:0006313">
    <property type="term" value="P:DNA transposition"/>
    <property type="evidence" value="ECO:0007669"/>
    <property type="project" value="InterPro"/>
</dbReference>
<protein>
    <submittedName>
        <fullName evidence="3">ISAs1 family transposase</fullName>
    </submittedName>
</protein>
<dbReference type="Pfam" id="PF01609">
    <property type="entry name" value="DDE_Tnp_1"/>
    <property type="match status" value="1"/>
</dbReference>
<reference evidence="3 4" key="1">
    <citation type="submission" date="2019-07" db="EMBL/GenBank/DDBJ databases">
        <title>Whole genome shotgun sequence of Skermanella aerolata NBRC 106429.</title>
        <authorList>
            <person name="Hosoyama A."/>
            <person name="Uohara A."/>
            <person name="Ohji S."/>
            <person name="Ichikawa N."/>
        </authorList>
    </citation>
    <scope>NUCLEOTIDE SEQUENCE [LARGE SCALE GENOMIC DNA]</scope>
    <source>
        <strain evidence="3 4">NBRC 106429</strain>
    </source>
</reference>
<dbReference type="EMBL" id="BJYZ01000147">
    <property type="protein sequence ID" value="GEO43717.1"/>
    <property type="molecule type" value="Genomic_DNA"/>
</dbReference>
<dbReference type="InterPro" id="IPR032806">
    <property type="entry name" value="YbfD_N"/>
</dbReference>
<dbReference type="InterPro" id="IPR002559">
    <property type="entry name" value="Transposase_11"/>
</dbReference>
<dbReference type="Pfam" id="PF13808">
    <property type="entry name" value="DDE_Tnp_1_assoc"/>
    <property type="match status" value="1"/>
</dbReference>
<accession>A0A512E4S3</accession>
<evidence type="ECO:0000259" key="2">
    <source>
        <dbReference type="Pfam" id="PF13808"/>
    </source>
</evidence>
<dbReference type="OrthoDB" id="8001376at2"/>
<dbReference type="PANTHER" id="PTHR30298:SF0">
    <property type="entry name" value="PROTEIN YBFL-RELATED"/>
    <property type="match status" value="1"/>
</dbReference>
<feature type="domain" description="H repeat-associated protein N-terminal" evidence="2">
    <location>
        <begin position="22"/>
        <end position="109"/>
    </location>
</feature>
<comment type="caution">
    <text evidence="3">The sequence shown here is derived from an EMBL/GenBank/DDBJ whole genome shotgun (WGS) entry which is preliminary data.</text>
</comment>
<dbReference type="GO" id="GO:0004803">
    <property type="term" value="F:transposase activity"/>
    <property type="evidence" value="ECO:0007669"/>
    <property type="project" value="InterPro"/>
</dbReference>
<gene>
    <name evidence="3" type="primary">tnpA_2</name>
    <name evidence="3" type="ORF">SAE02_78650</name>
</gene>
<dbReference type="InterPro" id="IPR047647">
    <property type="entry name" value="ISAs1_transpos"/>
</dbReference>
<name>A0A512E4S3_9PROT</name>
<dbReference type="GO" id="GO:0003677">
    <property type="term" value="F:DNA binding"/>
    <property type="evidence" value="ECO:0007669"/>
    <property type="project" value="InterPro"/>
</dbReference>
<keyword evidence="4" id="KW-1185">Reference proteome</keyword>
<dbReference type="AlphaFoldDB" id="A0A512E4S3"/>
<evidence type="ECO:0000313" key="3">
    <source>
        <dbReference type="EMBL" id="GEO43717.1"/>
    </source>
</evidence>
<dbReference type="RefSeq" id="WP_044435645.1">
    <property type="nucleotide sequence ID" value="NZ_BJYZ01000147.1"/>
</dbReference>
<dbReference type="Proteomes" id="UP000321523">
    <property type="component" value="Unassembled WGS sequence"/>
</dbReference>
<evidence type="ECO:0000313" key="4">
    <source>
        <dbReference type="Proteomes" id="UP000321523"/>
    </source>
</evidence>
<dbReference type="InterPro" id="IPR051698">
    <property type="entry name" value="Transposase_11-like"/>
</dbReference>
<dbReference type="PANTHER" id="PTHR30298">
    <property type="entry name" value="H REPEAT-ASSOCIATED PREDICTED TRANSPOSASE"/>
    <property type="match status" value="1"/>
</dbReference>
<dbReference type="NCBIfam" id="NF033564">
    <property type="entry name" value="transpos_ISAs1"/>
    <property type="match status" value="1"/>
</dbReference>
<sequence>MDDVSDLTGDEAVPRARLSLLLEHFSRLDDERESWRVMYPLSEVLLVLTCATIASCDDFDDIAAWGRHHLDFLRRLAPFHFGIPSERWLRALVNRVDPILFGRCFDEWIKALWPGRHDLIAIDGKTARRTHDKGKGLKALHTLSAYATNARLTLAQLSVPEKTNEITAIPELLDHLAGTGHLEGALVTIDAMGCQVAVADRIVSHEADFLLALKGNQLTLETEVADYFGTAPADELVTKTTVEKEHGRIETRIYTASSVVDWITSDKSYPGQPKFNHIKTIIRVVNRTELKDRCTVDERFFISSANLDIERLAHGVRAHWGVESMHWLLDVEFKDDLSRYRAGHGAKNMAVVRRFALGLVRADKTKGSVKTRRKSASWDPEFLLKLLQIK</sequence>
<feature type="domain" description="Transposase IS4-like" evidence="1">
    <location>
        <begin position="116"/>
        <end position="357"/>
    </location>
</feature>